<evidence type="ECO:0000313" key="1">
    <source>
        <dbReference type="EMBL" id="CAG8669593.1"/>
    </source>
</evidence>
<keyword evidence="2" id="KW-1185">Reference proteome</keyword>
<name>A0ACA9NV73_9GLOM</name>
<protein>
    <submittedName>
        <fullName evidence="1">17160_t:CDS:1</fullName>
    </submittedName>
</protein>
<proteinExistence type="predicted"/>
<feature type="non-terminal residue" evidence="1">
    <location>
        <position position="1"/>
    </location>
</feature>
<organism evidence="1 2">
    <name type="scientific">Racocetra persica</name>
    <dbReference type="NCBI Taxonomy" id="160502"/>
    <lineage>
        <taxon>Eukaryota</taxon>
        <taxon>Fungi</taxon>
        <taxon>Fungi incertae sedis</taxon>
        <taxon>Mucoromycota</taxon>
        <taxon>Glomeromycotina</taxon>
        <taxon>Glomeromycetes</taxon>
        <taxon>Diversisporales</taxon>
        <taxon>Gigasporaceae</taxon>
        <taxon>Racocetra</taxon>
    </lineage>
</organism>
<accession>A0ACA9NV73</accession>
<comment type="caution">
    <text evidence="1">The sequence shown here is derived from an EMBL/GenBank/DDBJ whole genome shotgun (WGS) entry which is preliminary data.</text>
</comment>
<evidence type="ECO:0000313" key="2">
    <source>
        <dbReference type="Proteomes" id="UP000789920"/>
    </source>
</evidence>
<dbReference type="Proteomes" id="UP000789920">
    <property type="component" value="Unassembled WGS sequence"/>
</dbReference>
<sequence>TQLQEAEVNYQQIKKELFEKQNNLIFLQEQGQSVSEELKLLGQKITELRQDLVQSEKNKNNLKKQLIQAEACCEKPTKIDKGKEKEVIVIVDNSLPEQEVSSEQSMEDKTTQFLHNKVLEKPLFNNEEYDHQFKKEMKEL</sequence>
<reference evidence="1" key="1">
    <citation type="submission" date="2021-06" db="EMBL/GenBank/DDBJ databases">
        <authorList>
            <person name="Kallberg Y."/>
            <person name="Tangrot J."/>
            <person name="Rosling A."/>
        </authorList>
    </citation>
    <scope>NUCLEOTIDE SEQUENCE</scope>
    <source>
        <strain evidence="1">MA461A</strain>
    </source>
</reference>
<gene>
    <name evidence="1" type="ORF">RPERSI_LOCUS8616</name>
</gene>
<dbReference type="EMBL" id="CAJVQC010015703">
    <property type="protein sequence ID" value="CAG8669593.1"/>
    <property type="molecule type" value="Genomic_DNA"/>
</dbReference>